<sequence length="318" mass="35714">MAVVAVAQREFQSLWRSILSLSSNIVHASRLRIVIICCLLTCSSAILPLGGGLGGRTPRGRWGRSKYRPTRRICPPVRAAGDLQVQSLLTAQERKKLDRDEDKYFYSLPRMVQHVDESFLDQLTALYRRVIPPNSHVLDLCTAFDSHLPLDVPYASVTGQGMNEKELEANPRLTRWYVRDQNENPTIDMPDRSVDAVVMCVSIQYMARPEELFQEIFRVLKPGGVVVISFSNRMFYSKAIQAWRDGTDRSRADLVSSYFTNIQGFTRPEVITSVGLPGDPPEFLSFGGGGTQTARAIRYGGVPDPFTAVIAYRNLKRV</sequence>
<dbReference type="PANTHER" id="PTHR43036">
    <property type="entry name" value="OSJNBB0011N17.9 PROTEIN"/>
    <property type="match status" value="1"/>
</dbReference>
<dbReference type="InterPro" id="IPR013216">
    <property type="entry name" value="Methyltransf_11"/>
</dbReference>
<organism evidence="3">
    <name type="scientific">Amorphochlora amoebiformis</name>
    <dbReference type="NCBI Taxonomy" id="1561963"/>
    <lineage>
        <taxon>Eukaryota</taxon>
        <taxon>Sar</taxon>
        <taxon>Rhizaria</taxon>
        <taxon>Cercozoa</taxon>
        <taxon>Chlorarachniophyceae</taxon>
        <taxon>Amorphochlora</taxon>
    </lineage>
</organism>
<evidence type="ECO:0000313" key="3">
    <source>
        <dbReference type="EMBL" id="CAD8458983.1"/>
    </source>
</evidence>
<dbReference type="Gene3D" id="3.40.50.150">
    <property type="entry name" value="Vaccinia Virus protein VP39"/>
    <property type="match status" value="1"/>
</dbReference>
<accession>A0A7S0DLR7</accession>
<feature type="transmembrane region" description="Helical" evidence="1">
    <location>
        <begin position="31"/>
        <end position="54"/>
    </location>
</feature>
<gene>
    <name evidence="3" type="ORF">LAMO00422_LOCUS17935</name>
</gene>
<dbReference type="EMBL" id="HBEM01026364">
    <property type="protein sequence ID" value="CAD8458983.1"/>
    <property type="molecule type" value="Transcribed_RNA"/>
</dbReference>
<dbReference type="GO" id="GO:0008757">
    <property type="term" value="F:S-adenosylmethionine-dependent methyltransferase activity"/>
    <property type="evidence" value="ECO:0007669"/>
    <property type="project" value="InterPro"/>
</dbReference>
<dbReference type="AlphaFoldDB" id="A0A7S0DLR7"/>
<feature type="domain" description="Methyltransferase type 11" evidence="2">
    <location>
        <begin position="186"/>
        <end position="228"/>
    </location>
</feature>
<proteinExistence type="predicted"/>
<dbReference type="PANTHER" id="PTHR43036:SF2">
    <property type="entry name" value="OS04G0481300 PROTEIN"/>
    <property type="match status" value="1"/>
</dbReference>
<dbReference type="InterPro" id="IPR029063">
    <property type="entry name" value="SAM-dependent_MTases_sf"/>
</dbReference>
<keyword evidence="1" id="KW-1133">Transmembrane helix</keyword>
<keyword evidence="1" id="KW-0812">Transmembrane</keyword>
<keyword evidence="1" id="KW-0472">Membrane</keyword>
<name>A0A7S0DLR7_9EUKA</name>
<evidence type="ECO:0000259" key="2">
    <source>
        <dbReference type="Pfam" id="PF08241"/>
    </source>
</evidence>
<protein>
    <recommendedName>
        <fullName evidence="2">Methyltransferase type 11 domain-containing protein</fullName>
    </recommendedName>
</protein>
<dbReference type="SUPFAM" id="SSF53335">
    <property type="entry name" value="S-adenosyl-L-methionine-dependent methyltransferases"/>
    <property type="match status" value="1"/>
</dbReference>
<dbReference type="Pfam" id="PF08241">
    <property type="entry name" value="Methyltransf_11"/>
    <property type="match status" value="1"/>
</dbReference>
<dbReference type="CDD" id="cd02440">
    <property type="entry name" value="AdoMet_MTases"/>
    <property type="match status" value="1"/>
</dbReference>
<evidence type="ECO:0000256" key="1">
    <source>
        <dbReference type="SAM" id="Phobius"/>
    </source>
</evidence>
<reference evidence="3" key="1">
    <citation type="submission" date="2021-01" db="EMBL/GenBank/DDBJ databases">
        <authorList>
            <person name="Corre E."/>
            <person name="Pelletier E."/>
            <person name="Niang G."/>
            <person name="Scheremetjew M."/>
            <person name="Finn R."/>
            <person name="Kale V."/>
            <person name="Holt S."/>
            <person name="Cochrane G."/>
            <person name="Meng A."/>
            <person name="Brown T."/>
            <person name="Cohen L."/>
        </authorList>
    </citation>
    <scope>NUCLEOTIDE SEQUENCE</scope>
    <source>
        <strain evidence="3">CCMP2058</strain>
    </source>
</reference>